<dbReference type="KEGG" id="hti:HTIA_2715"/>
<reference evidence="3 4" key="2">
    <citation type="journal article" date="2013" name="PLoS ONE">
        <title>INDIGO - INtegrated Data Warehouse of MIcrobial GenOmes with Examples from the Red Sea Extremophiles.</title>
        <authorList>
            <person name="Alam I."/>
            <person name="Antunes A."/>
            <person name="Kamau A.A."/>
            <person name="Ba Alawi W."/>
            <person name="Kalkatawi M."/>
            <person name="Stingl U."/>
            <person name="Bajic V.B."/>
        </authorList>
    </citation>
    <scope>NUCLEOTIDE SEQUENCE [LARGE SCALE GENOMIC DNA]</scope>
    <source>
        <strain evidence="3 4">SARL4B</strain>
    </source>
</reference>
<dbReference type="PANTHER" id="PTHR37308">
    <property type="entry name" value="INTEGRAL MEMBRANE PROTEIN"/>
    <property type="match status" value="1"/>
</dbReference>
<proteinExistence type="predicted"/>
<protein>
    <submittedName>
        <fullName evidence="2">Conserved hypothetical membrane protein (DUF369)</fullName>
    </submittedName>
</protein>
<feature type="transmembrane region" description="Helical" evidence="1">
    <location>
        <begin position="100"/>
        <end position="118"/>
    </location>
</feature>
<dbReference type="PATRIC" id="fig|1033806.12.peg.2703"/>
<keyword evidence="1" id="KW-0472">Membrane</keyword>
<dbReference type="Pfam" id="PF04018">
    <property type="entry name" value="VCA0040-like"/>
    <property type="match status" value="1"/>
</dbReference>
<dbReference type="eggNOG" id="arCOG04565">
    <property type="taxonomic scope" value="Archaea"/>
</dbReference>
<dbReference type="EMBL" id="AFNT02000007">
    <property type="protein sequence ID" value="ERJ07053.1"/>
    <property type="molecule type" value="Genomic_DNA"/>
</dbReference>
<evidence type="ECO:0000313" key="5">
    <source>
        <dbReference type="Proteomes" id="UP000015381"/>
    </source>
</evidence>
<dbReference type="Proteomes" id="UP000003861">
    <property type="component" value="Unassembled WGS sequence"/>
</dbReference>
<dbReference type="PANTHER" id="PTHR37308:SF1">
    <property type="entry name" value="POLYPRENYL-PHOSPHATE TRANSPORTER"/>
    <property type="match status" value="1"/>
</dbReference>
<name>F7PIH3_9EURY</name>
<feature type="transmembrane region" description="Helical" evidence="1">
    <location>
        <begin position="220"/>
        <end position="238"/>
    </location>
</feature>
<dbReference type="InterPro" id="IPR007163">
    <property type="entry name" value="VCA0040-like"/>
</dbReference>
<reference evidence="2 5" key="3">
    <citation type="journal article" date="2014" name="Environ. Microbiol.">
        <title>Halorhabdus tiamatea: proteogenomics and glycosidase activity measurements identify the first cultivated euryarchaeon from a deep-sea anoxic brine lake as potential polysaccharide degrader.</title>
        <authorList>
            <person name="Werner J."/>
            <person name="Ferrer M."/>
            <person name="Michel G."/>
            <person name="Mann A.J."/>
            <person name="Huang S."/>
            <person name="Juarez S."/>
            <person name="Ciordia S."/>
            <person name="Albar J.P."/>
            <person name="Alcaide M."/>
            <person name="La Cono V."/>
            <person name="Yakimov M.M."/>
            <person name="Antunes A."/>
            <person name="Taborda M."/>
            <person name="Da Costa M.S."/>
            <person name="Amann R.I."/>
            <person name="Gloeckner F.O."/>
            <person name="Golyshina O.V."/>
            <person name="Golyshin P.N."/>
            <person name="Teeling H."/>
        </authorList>
    </citation>
    <scope>NUCLEOTIDE SEQUENCE [LARGE SCALE GENOMIC DNA]</scope>
    <source>
        <strain evidence="5">SARL4B</strain>
        <strain evidence="2">Type strain: SARL4B</strain>
    </source>
</reference>
<dbReference type="STRING" id="1033806.HTIA_2715"/>
<reference evidence="3 4" key="1">
    <citation type="journal article" date="2011" name="J. Bacteriol.">
        <title>Genome sequence of Halorhabdus tiamatea, the first archaeon isolated from a deep-sea anoxic brine lake.</title>
        <authorList>
            <person name="Antunes A."/>
            <person name="Alam I."/>
            <person name="Bajic V.B."/>
            <person name="Stingl U."/>
        </authorList>
    </citation>
    <scope>NUCLEOTIDE SEQUENCE [LARGE SCALE GENOMIC DNA]</scope>
    <source>
        <strain evidence="3 4">SARL4B</strain>
    </source>
</reference>
<keyword evidence="5" id="KW-1185">Reference proteome</keyword>
<evidence type="ECO:0000256" key="1">
    <source>
        <dbReference type="SAM" id="Phobius"/>
    </source>
</evidence>
<gene>
    <name evidence="3" type="ORF">HLRTI_000911</name>
    <name evidence="2" type="ORF">HTIA_2715</name>
</gene>
<accession>F7PIH3</accession>
<dbReference type="AlphaFoldDB" id="F7PIH3"/>
<dbReference type="EMBL" id="HF571520">
    <property type="protein sequence ID" value="CCQ34819.1"/>
    <property type="molecule type" value="Genomic_DNA"/>
</dbReference>
<evidence type="ECO:0000313" key="3">
    <source>
        <dbReference type="EMBL" id="ERJ07053.1"/>
    </source>
</evidence>
<dbReference type="Proteomes" id="UP000015381">
    <property type="component" value="Chromosome I"/>
</dbReference>
<dbReference type="HOGENOM" id="CLU_055621_0_0_2"/>
<evidence type="ECO:0000313" key="2">
    <source>
        <dbReference type="EMBL" id="CCQ34819.1"/>
    </source>
</evidence>
<feature type="transmembrane region" description="Helical" evidence="1">
    <location>
        <begin position="130"/>
        <end position="148"/>
    </location>
</feature>
<feature type="transmembrane region" description="Helical" evidence="1">
    <location>
        <begin position="275"/>
        <end position="297"/>
    </location>
</feature>
<organism evidence="3 4">
    <name type="scientific">Halorhabdus tiamatea SARL4B</name>
    <dbReference type="NCBI Taxonomy" id="1033806"/>
    <lineage>
        <taxon>Archaea</taxon>
        <taxon>Methanobacteriati</taxon>
        <taxon>Methanobacteriota</taxon>
        <taxon>Stenosarchaea group</taxon>
        <taxon>Halobacteria</taxon>
        <taxon>Halobacteriales</taxon>
        <taxon>Haloarculaceae</taxon>
        <taxon>Halorhabdus</taxon>
    </lineage>
</organism>
<evidence type="ECO:0000313" key="4">
    <source>
        <dbReference type="Proteomes" id="UP000003861"/>
    </source>
</evidence>
<feature type="transmembrane region" description="Helical" evidence="1">
    <location>
        <begin position="65"/>
        <end position="88"/>
    </location>
</feature>
<sequence length="306" mass="31501">MVIYLKGVAMGTADSVPGVSGGTIALITGIYERLISAIATLDPRAARHLLRVHHANGRQALVSRLLAMDVPFLVVLGSGVATAIVVVSRVMHAALADARALTFAFFFGLIAASAVVLYEHVSVATPGRIAAAVIGFALAFLVSGVSAGSEASHALPFVFVAGAIAITAMILPGVSGAFFLVLLGQYDHLTTVLKRFVDRLVGLAVGDATLADVFDLGTTVLTFGVGAILGLLAFARVVQWALATYRAATLTFLVSLMVGALRLPAIEVLDNTAAWTPGTTVATLAAGGVGALAVLLLDRYTESLSY</sequence>
<feature type="transmembrane region" description="Helical" evidence="1">
    <location>
        <begin position="245"/>
        <end position="263"/>
    </location>
</feature>
<feature type="transmembrane region" description="Helical" evidence="1">
    <location>
        <begin position="154"/>
        <end position="184"/>
    </location>
</feature>
<keyword evidence="1" id="KW-0812">Transmembrane</keyword>
<keyword evidence="1" id="KW-1133">Transmembrane helix</keyword>